<accession>A0A7H1DXE5</accession>
<name>A0A7H1DXE5_9FLAO</name>
<dbReference type="Proteomes" id="UP000516438">
    <property type="component" value="Chromosome"/>
</dbReference>
<reference evidence="1 2" key="1">
    <citation type="submission" date="2020-07" db="EMBL/GenBank/DDBJ databases">
        <title>Complete genome and description of Chryseobacterium manosquense strain Marseille-Q2069 sp. nov.</title>
        <authorList>
            <person name="Boxberger M."/>
        </authorList>
    </citation>
    <scope>NUCLEOTIDE SEQUENCE [LARGE SCALE GENOMIC DNA]</scope>
    <source>
        <strain evidence="1 2">Marseille-Q2069</strain>
    </source>
</reference>
<dbReference type="InterPro" id="IPR027417">
    <property type="entry name" value="P-loop_NTPase"/>
</dbReference>
<dbReference type="SUPFAM" id="SSF52540">
    <property type="entry name" value="P-loop containing nucleoside triphosphate hydrolases"/>
    <property type="match status" value="1"/>
</dbReference>
<evidence type="ECO:0008006" key="3">
    <source>
        <dbReference type="Google" id="ProtNLM"/>
    </source>
</evidence>
<keyword evidence="2" id="KW-1185">Reference proteome</keyword>
<evidence type="ECO:0000313" key="2">
    <source>
        <dbReference type="Proteomes" id="UP000516438"/>
    </source>
</evidence>
<dbReference type="InterPro" id="IPR016195">
    <property type="entry name" value="Pol/histidinol_Pase-like"/>
</dbReference>
<dbReference type="EMBL" id="CP060203">
    <property type="protein sequence ID" value="QNS41653.1"/>
    <property type="molecule type" value="Genomic_DNA"/>
</dbReference>
<dbReference type="Gene3D" id="3.40.50.300">
    <property type="entry name" value="P-loop containing nucleotide triphosphate hydrolases"/>
    <property type="match status" value="1"/>
</dbReference>
<protein>
    <recommendedName>
        <fullName evidence="3">AAA family ATPase</fullName>
    </recommendedName>
</protein>
<sequence>MKIDIHVHTRKIKTGDALSRNIEAEKFIETMKNTDVKIMAITNHNHFDITQYEVFREGVKDHCQLWPGVELDVFENDKRGHLIVICNPINHEEFDKRVKALIGEKNVDTFTCSIKEMVESFDDLDCIYVAHYFAKKPNIGDEELELLGNQISNKKRIIKEATNSISAGIYISHGHNSIYGSDVHDWDNYIKESENLPELRLPVESFEQFSLLLEKDEATINTLLNSKTKENVELVPFTVADKISLEIFNDINILFGSKGTGKTEILDNLSKYYNDLGYKTNVYKSNDQHLSEAFDLRGSDNIDFATLNIDGCEEEIQFIKQVSEEDITSISKYKQHFALEQTNKISKNLKIKDTILQDDTIISRKLSELNTISQKFNDFLTYTRDNDNLKDYIDLELLKELIGVLNKILFSLKKHTEDKFIEKTSVKMLNQIINLFSTEIAKKTGQPQKPAKTGFAEYASNRIKIEKTIKKILQNISKQIEPIEEYAGSLGEKGEIFCKTNLKIQDGNITDSAYTPVKQVRKTPQKDFAKSIIAIQRSLYNNNLFEKITELNAIDGIETINSVSDLLLKYKHFILNNESYSPSNGESSMILLHKELSEDKEIYLIDEPEKSLGNDYINDVIVPLLREKALLGKKVIIATHDANIAVRTLPYNSIYRLHDQGQYYTLTGNPFSNKLKCIYGIHDELDWKEISMKTLEGGKEAFGERGKIYGN</sequence>
<dbReference type="KEGG" id="cmaq:H0S70_01265"/>
<dbReference type="Gene3D" id="3.20.20.140">
    <property type="entry name" value="Metal-dependent hydrolases"/>
    <property type="match status" value="1"/>
</dbReference>
<gene>
    <name evidence="1" type="ORF">H0S70_01265</name>
</gene>
<dbReference type="AlphaFoldDB" id="A0A7H1DXE5"/>
<evidence type="ECO:0000313" key="1">
    <source>
        <dbReference type="EMBL" id="QNS41653.1"/>
    </source>
</evidence>
<organism evidence="1 2">
    <name type="scientific">Chryseobacterium manosquense</name>
    <dbReference type="NCBI Taxonomy" id="2754694"/>
    <lineage>
        <taxon>Bacteria</taxon>
        <taxon>Pseudomonadati</taxon>
        <taxon>Bacteroidota</taxon>
        <taxon>Flavobacteriia</taxon>
        <taxon>Flavobacteriales</taxon>
        <taxon>Weeksellaceae</taxon>
        <taxon>Chryseobacterium group</taxon>
        <taxon>Chryseobacterium</taxon>
    </lineage>
</organism>
<proteinExistence type="predicted"/>
<dbReference type="RefSeq" id="WP_188321409.1">
    <property type="nucleotide sequence ID" value="NZ_CP060203.1"/>
</dbReference>
<dbReference type="SUPFAM" id="SSF89550">
    <property type="entry name" value="PHP domain-like"/>
    <property type="match status" value="1"/>
</dbReference>